<proteinExistence type="predicted"/>
<protein>
    <submittedName>
        <fullName evidence="1">Uncharacterized protein</fullName>
    </submittedName>
</protein>
<organism evidence="1 2">
    <name type="scientific">Xenorhabdus cabanillasii</name>
    <dbReference type="NCBI Taxonomy" id="351673"/>
    <lineage>
        <taxon>Bacteria</taxon>
        <taxon>Pseudomonadati</taxon>
        <taxon>Pseudomonadota</taxon>
        <taxon>Gammaproteobacteria</taxon>
        <taxon>Enterobacterales</taxon>
        <taxon>Morganellaceae</taxon>
        <taxon>Xenorhabdus</taxon>
    </lineage>
</organism>
<gene>
    <name evidence="1" type="ORF">BDD26_0403</name>
</gene>
<evidence type="ECO:0000313" key="2">
    <source>
        <dbReference type="Proteomes" id="UP000256294"/>
    </source>
</evidence>
<keyword evidence="2" id="KW-1185">Reference proteome</keyword>
<dbReference type="EMBL" id="QTUB01000001">
    <property type="protein sequence ID" value="REF25860.1"/>
    <property type="molecule type" value="Genomic_DNA"/>
</dbReference>
<name>A0A3D9UD65_9GAMM</name>
<reference evidence="1 2" key="1">
    <citation type="submission" date="2018-08" db="EMBL/GenBank/DDBJ databases">
        <title>Genomic Encyclopedia of Archaeal and Bacterial Type Strains, Phase II (KMG-II): from individual species to whole genera.</title>
        <authorList>
            <person name="Goeker M."/>
        </authorList>
    </citation>
    <scope>NUCLEOTIDE SEQUENCE [LARGE SCALE GENOMIC DNA]</scope>
    <source>
        <strain evidence="1 2">DSM 17905</strain>
    </source>
</reference>
<sequence>MPSYSAADKAALERQRGLSAVISREGVAMKRISIVADI</sequence>
<evidence type="ECO:0000313" key="1">
    <source>
        <dbReference type="EMBL" id="REF25860.1"/>
    </source>
</evidence>
<dbReference type="Proteomes" id="UP000256294">
    <property type="component" value="Unassembled WGS sequence"/>
</dbReference>
<accession>A0A3D9UD65</accession>
<comment type="caution">
    <text evidence="1">The sequence shown here is derived from an EMBL/GenBank/DDBJ whole genome shotgun (WGS) entry which is preliminary data.</text>
</comment>
<dbReference type="AlphaFoldDB" id="A0A3D9UD65"/>